<dbReference type="Pfam" id="PF12661">
    <property type="entry name" value="hEGF"/>
    <property type="match status" value="1"/>
</dbReference>
<dbReference type="InterPro" id="IPR000742">
    <property type="entry name" value="EGF"/>
</dbReference>
<organism evidence="7 8">
    <name type="scientific">Callorhinchus milii</name>
    <name type="common">Ghost shark</name>
    <dbReference type="NCBI Taxonomy" id="7868"/>
    <lineage>
        <taxon>Eukaryota</taxon>
        <taxon>Metazoa</taxon>
        <taxon>Chordata</taxon>
        <taxon>Craniata</taxon>
        <taxon>Vertebrata</taxon>
        <taxon>Chondrichthyes</taxon>
        <taxon>Holocephali</taxon>
        <taxon>Chimaeriformes</taxon>
        <taxon>Callorhinchidae</taxon>
        <taxon>Callorhinchus</taxon>
    </lineage>
</organism>
<dbReference type="AlphaFoldDB" id="A0A4W3HJ61"/>
<evidence type="ECO:0000256" key="4">
    <source>
        <dbReference type="ARBA" id="ARBA00023157"/>
    </source>
</evidence>
<dbReference type="InParanoid" id="A0A4W3HJ61"/>
<dbReference type="Pfam" id="PF07974">
    <property type="entry name" value="EGF_2"/>
    <property type="match status" value="1"/>
</dbReference>
<dbReference type="PANTHER" id="PTHR14949:SF56">
    <property type="entry name" value="EGF-LIKE-DOMAIN, MULTIPLE 7"/>
    <property type="match status" value="1"/>
</dbReference>
<keyword evidence="4 5" id="KW-1015">Disulfide bond</keyword>
<dbReference type="PROSITE" id="PS00022">
    <property type="entry name" value="EGF_1"/>
    <property type="match status" value="1"/>
</dbReference>
<feature type="domain" description="EGF-like" evidence="6">
    <location>
        <begin position="26"/>
        <end position="58"/>
    </location>
</feature>
<evidence type="ECO:0000313" key="7">
    <source>
        <dbReference type="Ensembl" id="ENSCMIP00000015117.1"/>
    </source>
</evidence>
<sequence length="70" mass="7703">MCMNGGKCVGPNICSCLSGWRGKRCHIPVCLEKCKNGGECIGPSTCHCAPGWEGLQCQICKFFFTYTVYF</sequence>
<dbReference type="PANTHER" id="PTHR14949">
    <property type="entry name" value="EGF-LIKE-DOMAIN, MULTIPLE 7, 8"/>
    <property type="match status" value="1"/>
</dbReference>
<dbReference type="OMA" id="PSTCHCA"/>
<dbReference type="Ensembl" id="ENSCMIT00000015434.1">
    <property type="protein sequence ID" value="ENSCMIP00000015117.1"/>
    <property type="gene ID" value="ENSCMIG00000007413.1"/>
</dbReference>
<dbReference type="GeneTree" id="ENSGT01110000268276"/>
<proteinExistence type="predicted"/>
<reference evidence="8" key="1">
    <citation type="journal article" date="2006" name="Science">
        <title>Ancient noncoding elements conserved in the human genome.</title>
        <authorList>
            <person name="Venkatesh B."/>
            <person name="Kirkness E.F."/>
            <person name="Loh Y.H."/>
            <person name="Halpern A.L."/>
            <person name="Lee A.P."/>
            <person name="Johnson J."/>
            <person name="Dandona N."/>
            <person name="Viswanathan L.D."/>
            <person name="Tay A."/>
            <person name="Venter J.C."/>
            <person name="Strausberg R.L."/>
            <person name="Brenner S."/>
        </authorList>
    </citation>
    <scope>NUCLEOTIDE SEQUENCE [LARGE SCALE GENOMIC DNA]</scope>
</reference>
<dbReference type="SMART" id="SM00181">
    <property type="entry name" value="EGF"/>
    <property type="match status" value="2"/>
</dbReference>
<keyword evidence="8" id="KW-1185">Reference proteome</keyword>
<evidence type="ECO:0000256" key="2">
    <source>
        <dbReference type="ARBA" id="ARBA00022729"/>
    </source>
</evidence>
<evidence type="ECO:0000313" key="8">
    <source>
        <dbReference type="Proteomes" id="UP000314986"/>
    </source>
</evidence>
<dbReference type="InterPro" id="IPR050969">
    <property type="entry name" value="Dev_Signal_Modulators"/>
</dbReference>
<reference evidence="8" key="3">
    <citation type="journal article" date="2014" name="Nature">
        <title>Elephant shark genome provides unique insights into gnathostome evolution.</title>
        <authorList>
            <consortium name="International Elephant Shark Genome Sequencing Consortium"/>
            <person name="Venkatesh B."/>
            <person name="Lee A.P."/>
            <person name="Ravi V."/>
            <person name="Maurya A.K."/>
            <person name="Lian M.M."/>
            <person name="Swann J.B."/>
            <person name="Ohta Y."/>
            <person name="Flajnik M.F."/>
            <person name="Sutoh Y."/>
            <person name="Kasahara M."/>
            <person name="Hoon S."/>
            <person name="Gangu V."/>
            <person name="Roy S.W."/>
            <person name="Irimia M."/>
            <person name="Korzh V."/>
            <person name="Kondrychyn I."/>
            <person name="Lim Z.W."/>
            <person name="Tay B.H."/>
            <person name="Tohari S."/>
            <person name="Kong K.W."/>
            <person name="Ho S."/>
            <person name="Lorente-Galdos B."/>
            <person name="Quilez J."/>
            <person name="Marques-Bonet T."/>
            <person name="Raney B.J."/>
            <person name="Ingham P.W."/>
            <person name="Tay A."/>
            <person name="Hillier L.W."/>
            <person name="Minx P."/>
            <person name="Boehm T."/>
            <person name="Wilson R.K."/>
            <person name="Brenner S."/>
            <person name="Warren W.C."/>
        </authorList>
    </citation>
    <scope>NUCLEOTIDE SEQUENCE [LARGE SCALE GENOMIC DNA]</scope>
</reference>
<dbReference type="InterPro" id="IPR013032">
    <property type="entry name" value="EGF-like_CS"/>
</dbReference>
<name>A0A4W3HJ61_CALMI</name>
<reference evidence="7" key="5">
    <citation type="submission" date="2025-09" db="UniProtKB">
        <authorList>
            <consortium name="Ensembl"/>
        </authorList>
    </citation>
    <scope>IDENTIFICATION</scope>
</reference>
<keyword evidence="1 5" id="KW-0245">EGF-like domain</keyword>
<protein>
    <recommendedName>
        <fullName evidence="6">EGF-like domain-containing protein</fullName>
    </recommendedName>
</protein>
<dbReference type="PROSITE" id="PS50026">
    <property type="entry name" value="EGF_3"/>
    <property type="match status" value="1"/>
</dbReference>
<evidence type="ECO:0000256" key="3">
    <source>
        <dbReference type="ARBA" id="ARBA00022737"/>
    </source>
</evidence>
<keyword evidence="3" id="KW-0677">Repeat</keyword>
<feature type="disulfide bond" evidence="5">
    <location>
        <begin position="48"/>
        <end position="57"/>
    </location>
</feature>
<reference evidence="7" key="4">
    <citation type="submission" date="2025-08" db="UniProtKB">
        <authorList>
            <consortium name="Ensembl"/>
        </authorList>
    </citation>
    <scope>IDENTIFICATION</scope>
</reference>
<keyword evidence="2" id="KW-0732">Signal</keyword>
<accession>A0A4W3HJ61</accession>
<dbReference type="SUPFAM" id="SSF57196">
    <property type="entry name" value="EGF/Laminin"/>
    <property type="match status" value="2"/>
</dbReference>
<evidence type="ECO:0000256" key="5">
    <source>
        <dbReference type="PROSITE-ProRule" id="PRU00076"/>
    </source>
</evidence>
<dbReference type="Proteomes" id="UP000314986">
    <property type="component" value="Unassembled WGS sequence"/>
</dbReference>
<evidence type="ECO:0000256" key="1">
    <source>
        <dbReference type="ARBA" id="ARBA00022536"/>
    </source>
</evidence>
<comment type="caution">
    <text evidence="5">Lacks conserved residue(s) required for the propagation of feature annotation.</text>
</comment>
<evidence type="ECO:0000259" key="6">
    <source>
        <dbReference type="PROSITE" id="PS50026"/>
    </source>
</evidence>
<dbReference type="InterPro" id="IPR013111">
    <property type="entry name" value="EGF_extracell"/>
</dbReference>
<dbReference type="Gene3D" id="2.10.25.10">
    <property type="entry name" value="Laminin"/>
    <property type="match status" value="2"/>
</dbReference>
<feature type="disulfide bond" evidence="5">
    <location>
        <begin position="30"/>
        <end position="40"/>
    </location>
</feature>
<reference evidence="8" key="2">
    <citation type="journal article" date="2007" name="PLoS Biol.">
        <title>Survey sequencing and comparative analysis of the elephant shark (Callorhinchus milii) genome.</title>
        <authorList>
            <person name="Venkatesh B."/>
            <person name="Kirkness E.F."/>
            <person name="Loh Y.H."/>
            <person name="Halpern A.L."/>
            <person name="Lee A.P."/>
            <person name="Johnson J."/>
            <person name="Dandona N."/>
            <person name="Viswanathan L.D."/>
            <person name="Tay A."/>
            <person name="Venter J.C."/>
            <person name="Strausberg R.L."/>
            <person name="Brenner S."/>
        </authorList>
    </citation>
    <scope>NUCLEOTIDE SEQUENCE [LARGE SCALE GENOMIC DNA]</scope>
</reference>